<keyword evidence="1" id="KW-0472">Membrane</keyword>
<dbReference type="Proteomes" id="UP000298138">
    <property type="component" value="Unassembled WGS sequence"/>
</dbReference>
<keyword evidence="1" id="KW-0812">Transmembrane</keyword>
<feature type="transmembrane region" description="Helical" evidence="1">
    <location>
        <begin position="12"/>
        <end position="31"/>
    </location>
</feature>
<evidence type="ECO:0000313" key="3">
    <source>
        <dbReference type="Proteomes" id="UP000298138"/>
    </source>
</evidence>
<dbReference type="InParanoid" id="A0A4S2N099"/>
<evidence type="ECO:0008006" key="4">
    <source>
        <dbReference type="Google" id="ProtNLM"/>
    </source>
</evidence>
<evidence type="ECO:0000313" key="2">
    <source>
        <dbReference type="EMBL" id="TGZ82314.1"/>
    </source>
</evidence>
<evidence type="ECO:0000256" key="1">
    <source>
        <dbReference type="SAM" id="Phobius"/>
    </source>
</evidence>
<reference evidence="2 3" key="1">
    <citation type="submission" date="2019-04" db="EMBL/GenBank/DDBJ databases">
        <title>Comparative genomics and transcriptomics to analyze fruiting body development in filamentous ascomycetes.</title>
        <authorList>
            <consortium name="DOE Joint Genome Institute"/>
            <person name="Lutkenhaus R."/>
            <person name="Traeger S."/>
            <person name="Breuer J."/>
            <person name="Kuo A."/>
            <person name="Lipzen A."/>
            <person name="Pangilinan J."/>
            <person name="Dilworth D."/>
            <person name="Sandor L."/>
            <person name="Poggeler S."/>
            <person name="Barry K."/>
            <person name="Grigoriev I.V."/>
            <person name="Nowrousian M."/>
        </authorList>
    </citation>
    <scope>NUCLEOTIDE SEQUENCE [LARGE SCALE GENOMIC DNA]</scope>
    <source>
        <strain evidence="2 3">CBS 389.68</strain>
    </source>
</reference>
<dbReference type="AlphaFoldDB" id="A0A4S2N099"/>
<protein>
    <recommendedName>
        <fullName evidence="4">SGNH hydrolase</fullName>
    </recommendedName>
</protein>
<dbReference type="EMBL" id="ML220116">
    <property type="protein sequence ID" value="TGZ82314.1"/>
    <property type="molecule type" value="Genomic_DNA"/>
</dbReference>
<proteinExistence type="predicted"/>
<gene>
    <name evidence="2" type="ORF">EX30DRAFT_340188</name>
</gene>
<accession>A0A4S2N099</accession>
<keyword evidence="1" id="KW-1133">Transmembrane helix</keyword>
<name>A0A4S2N099_9PEZI</name>
<sequence>MIYSRPSLLPSFLKFGLLAAFLIILFTLSTYTPTPSFPLRQSSYTTTEDACPLPLHYAGYVDASTDTYHTNPGPICPNMTTPFTSLPIHLENLRNKTLALYGDSVTRFFMSHICETYNGTVTLNSTLTPHGLNVADPHHQSVHTCEVPSLGLKMYNTYIMGLREWQNDTIDREFTRHHPTFHFNEDPTVWRYQNRIQLVEDMVRDTFPDVDAVVLGTGVWDVVDVTQRMLQAFIEQQHPQTPEAHEEWLQPYRQRLRDFIRFAHSLHTPPTPGKTQGRLKKIFFLSLHDLDQVRVGGDWKNWQMHGFSDEWKEKAEFSPIHEDRVRSIRIAQMQVVEEERERFRREGWRGELEMLPYEMWVKAVRYQERLSDVVHPAEKMNKWAALGLAMAARGL</sequence>
<keyword evidence="3" id="KW-1185">Reference proteome</keyword>
<organism evidence="2 3">
    <name type="scientific">Ascodesmis nigricans</name>
    <dbReference type="NCBI Taxonomy" id="341454"/>
    <lineage>
        <taxon>Eukaryota</taxon>
        <taxon>Fungi</taxon>
        <taxon>Dikarya</taxon>
        <taxon>Ascomycota</taxon>
        <taxon>Pezizomycotina</taxon>
        <taxon>Pezizomycetes</taxon>
        <taxon>Pezizales</taxon>
        <taxon>Ascodesmidaceae</taxon>
        <taxon>Ascodesmis</taxon>
    </lineage>
</organism>